<accession>A0A172Q090</accession>
<keyword evidence="2" id="KW-0067">ATP-binding</keyword>
<protein>
    <submittedName>
        <fullName evidence="2">Helicase</fullName>
    </submittedName>
</protein>
<evidence type="ECO:0000313" key="3">
    <source>
        <dbReference type="Proteomes" id="UP000225947"/>
    </source>
</evidence>
<keyword evidence="2" id="KW-0347">Helicase</keyword>
<keyword evidence="2" id="KW-0378">Hydrolase</keyword>
<evidence type="ECO:0000313" key="2">
    <source>
        <dbReference type="EMBL" id="AND75280.1"/>
    </source>
</evidence>
<dbReference type="PANTHER" id="PTHR47642">
    <property type="entry name" value="ATP-DEPENDENT DNA HELICASE"/>
    <property type="match status" value="1"/>
</dbReference>
<dbReference type="Gene3D" id="2.30.30.940">
    <property type="match status" value="1"/>
</dbReference>
<dbReference type="PANTHER" id="PTHR47642:SF5">
    <property type="entry name" value="ATP-DEPENDENT DNA HELICASE"/>
    <property type="match status" value="1"/>
</dbReference>
<keyword evidence="3" id="KW-1185">Reference proteome</keyword>
<organism evidence="2 3">
    <name type="scientific">Acinetobacter phage vB_AbaM_ME3</name>
    <dbReference type="NCBI Taxonomy" id="1837876"/>
    <lineage>
        <taxon>Viruses</taxon>
        <taxon>Duplodnaviria</taxon>
        <taxon>Heunggongvirae</taxon>
        <taxon>Uroviricota</taxon>
        <taxon>Caudoviricetes</taxon>
        <taxon>Metrivirus</taxon>
        <taxon>Metrivirus ME3</taxon>
    </lineage>
</organism>
<gene>
    <name evidence="2" type="ORF">ME3_119</name>
</gene>
<name>A0A172Q090_9CAUD</name>
<dbReference type="InterPro" id="IPR027417">
    <property type="entry name" value="P-loop_NTPase"/>
</dbReference>
<dbReference type="Gene3D" id="3.40.50.300">
    <property type="entry name" value="P-loop containing nucleotide triphosphate hydrolases"/>
    <property type="match status" value="1"/>
</dbReference>
<feature type="domain" description="AAA+ ATPase" evidence="1">
    <location>
        <begin position="12"/>
        <end position="166"/>
    </location>
</feature>
<dbReference type="GO" id="GO:0006281">
    <property type="term" value="P:DNA repair"/>
    <property type="evidence" value="ECO:0007669"/>
    <property type="project" value="InterPro"/>
</dbReference>
<dbReference type="CDD" id="cd18809">
    <property type="entry name" value="SF1_C_RecD"/>
    <property type="match status" value="1"/>
</dbReference>
<dbReference type="EMBL" id="KU935715">
    <property type="protein sequence ID" value="AND75280.1"/>
    <property type="molecule type" value="Genomic_DNA"/>
</dbReference>
<dbReference type="Proteomes" id="UP000225947">
    <property type="component" value="Segment"/>
</dbReference>
<dbReference type="GO" id="GO:0000723">
    <property type="term" value="P:telomere maintenance"/>
    <property type="evidence" value="ECO:0007669"/>
    <property type="project" value="InterPro"/>
</dbReference>
<dbReference type="InterPro" id="IPR003593">
    <property type="entry name" value="AAA+_ATPase"/>
</dbReference>
<dbReference type="SMART" id="SM00382">
    <property type="entry name" value="AAA"/>
    <property type="match status" value="1"/>
</dbReference>
<dbReference type="InterPro" id="IPR010285">
    <property type="entry name" value="DNA_helicase_pif1-like_DEAD"/>
</dbReference>
<evidence type="ECO:0000259" key="1">
    <source>
        <dbReference type="SMART" id="SM00382"/>
    </source>
</evidence>
<dbReference type="OrthoDB" id="5394at10239"/>
<reference evidence="3" key="1">
    <citation type="submission" date="2016-03" db="EMBL/GenBank/DDBJ databases">
        <title>Characterization of Acinetobacter baumannii phage vB_AbaM_ME3.</title>
        <authorList>
            <person name="Buttimer C.T.H."/>
            <person name="Elbreki M."/>
            <person name="Coffey A."/>
        </authorList>
    </citation>
    <scope>NUCLEOTIDE SEQUENCE [LARGE SCALE GENOMIC DNA]</scope>
</reference>
<dbReference type="SUPFAM" id="SSF52540">
    <property type="entry name" value="P-loop containing nucleoside triphosphate hydrolases"/>
    <property type="match status" value="2"/>
</dbReference>
<dbReference type="CDD" id="cd18037">
    <property type="entry name" value="DEXSc_Pif1_like"/>
    <property type="match status" value="1"/>
</dbReference>
<keyword evidence="2" id="KW-0547">Nucleotide-binding</keyword>
<sequence>MNQDTALKVMKSGANVFLTGKAGSGKSHTIRQFLEYHRQKETNVAITASSGIAATVVGGSTIHSYIGMGIKSRISNADLMDIRKRRGMTAKLKALEVLIIDEISMLHKDQLSSVDFILRSLRRDPRPFGGVQIIVVGDFNQLPPVGPEDINARLCFMSSAWVSAEFKICYLTTTYRQENGELLEILNAIREGTITQEHKNKIINTVDNDLDDLPSQLYTHNASVDYINERELNLIEGKARIYKAITSGSEANVKFLCENVLSPPVLTLKVGAKVLFTKNDPQGNFVNGTLGIVTRLDGGLRVRLSSGLSIDVGRMLWEKVDDQGNVVASYHQVPLKLAWALTVNKSQGLTLESAEIDLSKAFEPGQGYVALSRVSSLEKLRVIGINDLAFTLYPITRKADKRFRELSEEVEKEYG</sequence>
<dbReference type="GO" id="GO:0003678">
    <property type="term" value="F:DNA helicase activity"/>
    <property type="evidence" value="ECO:0007669"/>
    <property type="project" value="InterPro"/>
</dbReference>
<proteinExistence type="predicted"/>
<dbReference type="InterPro" id="IPR051055">
    <property type="entry name" value="PIF1_helicase"/>
</dbReference>
<dbReference type="Pfam" id="PF05970">
    <property type="entry name" value="PIF1"/>
    <property type="match status" value="1"/>
</dbReference>